<proteinExistence type="predicted"/>
<name>A0A1B1YPN4_9GAMM</name>
<dbReference type="STRING" id="1810504.PG2T_00035"/>
<protein>
    <submittedName>
        <fullName evidence="1">Uncharacterized protein</fullName>
    </submittedName>
</protein>
<dbReference type="EMBL" id="CP014671">
    <property type="protein sequence ID" value="ANX02741.1"/>
    <property type="molecule type" value="Genomic_DNA"/>
</dbReference>
<dbReference type="InParanoid" id="A0A1B1YPN4"/>
<dbReference type="Proteomes" id="UP000092952">
    <property type="component" value="Chromosome"/>
</dbReference>
<dbReference type="AlphaFoldDB" id="A0A1B1YPN4"/>
<gene>
    <name evidence="1" type="ORF">PG2T_00035</name>
</gene>
<evidence type="ECO:0000313" key="2">
    <source>
        <dbReference type="Proteomes" id="UP000092952"/>
    </source>
</evidence>
<accession>A0A1B1YPN4</accession>
<reference evidence="2" key="1">
    <citation type="submission" date="2016-03" db="EMBL/GenBank/DDBJ databases">
        <title>Complete genome sequence of Solimmundus cernigliae, representing a novel lineage of polycyclic aromatic hydrocarbon degraders within the Gammaproteobacteria.</title>
        <authorList>
            <person name="Singleton D.R."/>
            <person name="Dickey A.N."/>
            <person name="Scholl E.H."/>
            <person name="Wright F.A."/>
            <person name="Aitken M.D."/>
        </authorList>
    </citation>
    <scope>NUCLEOTIDE SEQUENCE [LARGE SCALE GENOMIC DNA]</scope>
    <source>
        <strain evidence="2">TR3.2</strain>
    </source>
</reference>
<sequence>MSALSGALLLAAPTQAGERYLGQHHEYRHHGGDRHGGSHWRGHDRRHDRHGGHGYRHGWGHRSYGHYYAPPRHYHRHYRGCGHVGYYESGLVGFLVDYSRYDD</sequence>
<evidence type="ECO:0000313" key="1">
    <source>
        <dbReference type="EMBL" id="ANX02741.1"/>
    </source>
</evidence>
<dbReference type="KEGG" id="gbi:PG2T_00035"/>
<organism evidence="1 2">
    <name type="scientific">Immundisolibacter cernigliae</name>
    <dbReference type="NCBI Taxonomy" id="1810504"/>
    <lineage>
        <taxon>Bacteria</taxon>
        <taxon>Pseudomonadati</taxon>
        <taxon>Pseudomonadota</taxon>
        <taxon>Gammaproteobacteria</taxon>
        <taxon>Immundisolibacterales</taxon>
        <taxon>Immundisolibacteraceae</taxon>
        <taxon>Immundisolibacter</taxon>
    </lineage>
</organism>
<keyword evidence="2" id="KW-1185">Reference proteome</keyword>